<dbReference type="SMART" id="SM01381">
    <property type="entry name" value="7TM_GPCR_Srsx"/>
    <property type="match status" value="1"/>
</dbReference>
<dbReference type="PANTHER" id="PTHR24246:SF54">
    <property type="entry name" value="ADENOSINE RECEPTOR A1-RELATED"/>
    <property type="match status" value="1"/>
</dbReference>
<dbReference type="GO" id="GO:0030425">
    <property type="term" value="C:dendrite"/>
    <property type="evidence" value="ECO:0007669"/>
    <property type="project" value="TreeGrafter"/>
</dbReference>
<evidence type="ECO:0000256" key="9">
    <source>
        <dbReference type="ARBA" id="ARBA00023180"/>
    </source>
</evidence>
<dbReference type="EMBL" id="SWLE01000018">
    <property type="protein sequence ID" value="TNM89082.1"/>
    <property type="molecule type" value="Genomic_DNA"/>
</dbReference>
<evidence type="ECO:0000256" key="2">
    <source>
        <dbReference type="ARBA" id="ARBA00022475"/>
    </source>
</evidence>
<dbReference type="CDD" id="cd14968">
    <property type="entry name" value="7tmA_Adenosine_R"/>
    <property type="match status" value="1"/>
</dbReference>
<keyword evidence="8 11" id="KW-0675">Receptor</keyword>
<dbReference type="PRINTS" id="PR00237">
    <property type="entry name" value="GPCRRHODOPSN"/>
</dbReference>
<dbReference type="PROSITE" id="PS50262">
    <property type="entry name" value="G_PROTEIN_RECEP_F1_2"/>
    <property type="match status" value="1"/>
</dbReference>
<evidence type="ECO:0000256" key="5">
    <source>
        <dbReference type="ARBA" id="ARBA00023040"/>
    </source>
</evidence>
<keyword evidence="6 11" id="KW-0472">Membrane</keyword>
<accession>A0A4Z2BA62</accession>
<dbReference type="Proteomes" id="UP000516260">
    <property type="component" value="Chromosome 5"/>
</dbReference>
<feature type="transmembrane region" description="Helical" evidence="11">
    <location>
        <begin position="257"/>
        <end position="275"/>
    </location>
</feature>
<dbReference type="Pfam" id="PF00001">
    <property type="entry name" value="7tm_1"/>
    <property type="match status" value="1"/>
</dbReference>
<evidence type="ECO:0000259" key="12">
    <source>
        <dbReference type="PROSITE" id="PS50262"/>
    </source>
</evidence>
<feature type="transmembrane region" description="Helical" evidence="11">
    <location>
        <begin position="40"/>
        <end position="66"/>
    </location>
</feature>
<dbReference type="GO" id="GO:0001609">
    <property type="term" value="F:G protein-coupled adenosine receptor activity"/>
    <property type="evidence" value="ECO:0007669"/>
    <property type="project" value="UniProtKB-UniRule"/>
</dbReference>
<evidence type="ECO:0000256" key="1">
    <source>
        <dbReference type="ARBA" id="ARBA00004651"/>
    </source>
</evidence>
<dbReference type="InterPro" id="IPR001634">
    <property type="entry name" value="Adenosn_rcpt"/>
</dbReference>
<dbReference type="Gene3D" id="1.20.1070.10">
    <property type="entry name" value="Rhodopsin 7-helix transmembrane proteins"/>
    <property type="match status" value="1"/>
</dbReference>
<reference evidence="13 14" key="1">
    <citation type="submission" date="2019-04" db="EMBL/GenBank/DDBJ databases">
        <title>The sequence and de novo assembly of Takifugu bimaculatus genome using PacBio and Hi-C technologies.</title>
        <authorList>
            <person name="Xu P."/>
            <person name="Liu B."/>
            <person name="Zhou Z."/>
        </authorList>
    </citation>
    <scope>NUCLEOTIDE SEQUENCE [LARGE SCALE GENOMIC DNA]</scope>
    <source>
        <strain evidence="13">TB-2018</strain>
        <tissue evidence="13">Muscle</tissue>
    </source>
</reference>
<comment type="subcellular location">
    <subcellularLocation>
        <location evidence="1 11">Cell membrane</location>
        <topology evidence="1 11">Multi-pass membrane protein</topology>
    </subcellularLocation>
</comment>
<gene>
    <name evidence="13" type="ORF">fugu_005336</name>
</gene>
<keyword evidence="14" id="KW-1185">Reference proteome</keyword>
<keyword evidence="5 11" id="KW-0297">G-protein coupled receptor</keyword>
<evidence type="ECO:0000256" key="3">
    <source>
        <dbReference type="ARBA" id="ARBA00022692"/>
    </source>
</evidence>
<dbReference type="GO" id="GO:0005886">
    <property type="term" value="C:plasma membrane"/>
    <property type="evidence" value="ECO:0007669"/>
    <property type="project" value="UniProtKB-SubCell"/>
</dbReference>
<protein>
    <recommendedName>
        <fullName evidence="12">G-protein coupled receptors family 1 profile domain-containing protein</fullName>
    </recommendedName>
</protein>
<comment type="similarity">
    <text evidence="11">Belongs to the G-protein coupled receptor 1 family.</text>
</comment>
<evidence type="ECO:0000256" key="10">
    <source>
        <dbReference type="ARBA" id="ARBA00023224"/>
    </source>
</evidence>
<feature type="transmembrane region" description="Helical" evidence="11">
    <location>
        <begin position="106"/>
        <end position="134"/>
    </location>
</feature>
<evidence type="ECO:0000313" key="13">
    <source>
        <dbReference type="EMBL" id="TNM89082.1"/>
    </source>
</evidence>
<comment type="caution">
    <text evidence="13">The sequence shown here is derived from an EMBL/GenBank/DDBJ whole genome shotgun (WGS) entry which is preliminary data.</text>
</comment>
<dbReference type="InterPro" id="IPR017452">
    <property type="entry name" value="GPCR_Rhodpsn_7TM"/>
</dbReference>
<dbReference type="SUPFAM" id="SSF81321">
    <property type="entry name" value="Family A G protein-coupled receptor-like"/>
    <property type="match status" value="1"/>
</dbReference>
<dbReference type="InterPro" id="IPR000276">
    <property type="entry name" value="GPCR_Rhodpsn"/>
</dbReference>
<dbReference type="GO" id="GO:0045202">
    <property type="term" value="C:synapse"/>
    <property type="evidence" value="ECO:0007669"/>
    <property type="project" value="TreeGrafter"/>
</dbReference>
<evidence type="ECO:0000313" key="14">
    <source>
        <dbReference type="Proteomes" id="UP000516260"/>
    </source>
</evidence>
<dbReference type="PANTHER" id="PTHR24246">
    <property type="entry name" value="OLFACTORY RECEPTOR AND ADENOSINE RECEPTOR"/>
    <property type="match status" value="1"/>
</dbReference>
<keyword evidence="2 11" id="KW-1003">Cell membrane</keyword>
<sequence length="359" mass="40766">MSVLDFLKDKWTDTETAQHSQHQTCIEAAIERFDRMNTEAIIYTLLEVVIAVCCCLGNMMVVLALWLSKSIKQPTFCLIVSLAVADFMVGCVAIPLAVVVDGHMQTSFYICLFQSCVVITLTLVSILCLMAIAVDRFLRVYIPLRYKRTVKQKHSWLVVTGCWLIAMLLSFIPMFGWYNHENMPKSANSTIVCRFITVIPMSYLVYVNFFLCTLLPLLVMTVLYGAIFCTIRGSLREKPGNKVTNESRTYLRKEKQLAGSLSLVLALFVISWLPLHVMNCITYFDKPEAVIDKAFYVGILLSHFNSAVNPVVYAFKVEKIKRAYLGIWRWFITRGDDNQGPQIIQTTENNLSSNMNNGV</sequence>
<dbReference type="AlphaFoldDB" id="A0A4Z2BA62"/>
<feature type="transmembrane region" description="Helical" evidence="11">
    <location>
        <begin position="78"/>
        <end position="100"/>
    </location>
</feature>
<proteinExistence type="inferred from homology"/>
<evidence type="ECO:0000256" key="6">
    <source>
        <dbReference type="ARBA" id="ARBA00023136"/>
    </source>
</evidence>
<evidence type="ECO:0000256" key="11">
    <source>
        <dbReference type="RuleBase" id="RU201114"/>
    </source>
</evidence>
<evidence type="ECO:0000256" key="4">
    <source>
        <dbReference type="ARBA" id="ARBA00022989"/>
    </source>
</evidence>
<keyword evidence="3 11" id="KW-0812">Transmembrane</keyword>
<evidence type="ECO:0000256" key="7">
    <source>
        <dbReference type="ARBA" id="ARBA00023157"/>
    </source>
</evidence>
<feature type="transmembrane region" description="Helical" evidence="11">
    <location>
        <begin position="295"/>
        <end position="315"/>
    </location>
</feature>
<name>A0A4Z2BA62_9TELE</name>
<organism evidence="13 14">
    <name type="scientific">Takifugu bimaculatus</name>
    <dbReference type="NCBI Taxonomy" id="433685"/>
    <lineage>
        <taxon>Eukaryota</taxon>
        <taxon>Metazoa</taxon>
        <taxon>Chordata</taxon>
        <taxon>Craniata</taxon>
        <taxon>Vertebrata</taxon>
        <taxon>Euteleostomi</taxon>
        <taxon>Actinopterygii</taxon>
        <taxon>Neopterygii</taxon>
        <taxon>Teleostei</taxon>
        <taxon>Neoteleostei</taxon>
        <taxon>Acanthomorphata</taxon>
        <taxon>Eupercaria</taxon>
        <taxon>Tetraodontiformes</taxon>
        <taxon>Tetradontoidea</taxon>
        <taxon>Tetraodontidae</taxon>
        <taxon>Takifugu</taxon>
    </lineage>
</organism>
<evidence type="ECO:0000256" key="8">
    <source>
        <dbReference type="ARBA" id="ARBA00023170"/>
    </source>
</evidence>
<keyword evidence="7 11" id="KW-1015">Disulfide bond</keyword>
<keyword evidence="4 11" id="KW-1133">Transmembrane helix</keyword>
<feature type="transmembrane region" description="Helical" evidence="11">
    <location>
        <begin position="203"/>
        <end position="229"/>
    </location>
</feature>
<dbReference type="PRINTS" id="PR00424">
    <property type="entry name" value="ADENOSINER"/>
</dbReference>
<dbReference type="PROSITE" id="PS00237">
    <property type="entry name" value="G_PROTEIN_RECEP_F1_1"/>
    <property type="match status" value="1"/>
</dbReference>
<keyword evidence="9 11" id="KW-0325">Glycoprotein</keyword>
<feature type="transmembrane region" description="Helical" evidence="11">
    <location>
        <begin position="155"/>
        <end position="178"/>
    </location>
</feature>
<keyword evidence="10 11" id="KW-0807">Transducer</keyword>
<feature type="domain" description="G-protein coupled receptors family 1 profile" evidence="12">
    <location>
        <begin position="57"/>
        <end position="313"/>
    </location>
</feature>